<dbReference type="Pfam" id="PF03595">
    <property type="entry name" value="SLAC1"/>
    <property type="match status" value="1"/>
</dbReference>
<comment type="caution">
    <text evidence="6">The sequence shown here is derived from an EMBL/GenBank/DDBJ whole genome shotgun (WGS) entry which is preliminary data.</text>
</comment>
<dbReference type="GO" id="GO:0046583">
    <property type="term" value="F:monoatomic cation efflux transmembrane transporter activity"/>
    <property type="evidence" value="ECO:0007669"/>
    <property type="project" value="TreeGrafter"/>
</dbReference>
<dbReference type="AlphaFoldDB" id="A0A0F9KC60"/>
<protein>
    <recommendedName>
        <fullName evidence="7">C4-dicarboxylate transporter/malic acid transport protein</fullName>
    </recommendedName>
</protein>
<feature type="transmembrane region" description="Helical" evidence="5">
    <location>
        <begin position="34"/>
        <end position="55"/>
    </location>
</feature>
<dbReference type="GO" id="GO:0005886">
    <property type="term" value="C:plasma membrane"/>
    <property type="evidence" value="ECO:0007669"/>
    <property type="project" value="TreeGrafter"/>
</dbReference>
<evidence type="ECO:0008006" key="7">
    <source>
        <dbReference type="Google" id="ProtNLM"/>
    </source>
</evidence>
<gene>
    <name evidence="6" type="ORF">LCGC14_1348890</name>
</gene>
<dbReference type="CDD" id="cd09325">
    <property type="entry name" value="TDT_C4-dicarb_trans"/>
    <property type="match status" value="1"/>
</dbReference>
<organism evidence="6">
    <name type="scientific">marine sediment metagenome</name>
    <dbReference type="NCBI Taxonomy" id="412755"/>
    <lineage>
        <taxon>unclassified sequences</taxon>
        <taxon>metagenomes</taxon>
        <taxon>ecological metagenomes</taxon>
    </lineage>
</organism>
<feature type="transmembrane region" description="Helical" evidence="5">
    <location>
        <begin position="155"/>
        <end position="176"/>
    </location>
</feature>
<name>A0A0F9KC60_9ZZZZ</name>
<keyword evidence="3 5" id="KW-1133">Transmembrane helix</keyword>
<sequence length="314" mass="34920">MMKDRIPKIPAPLAGLGLGLASLGSVIFNFNAFWGNFLGILGGLVLVIYLSKIVINFSTFRQDLKHPVFSSIVPTFSMGMMIIATYIGRINYATGMIVWLVAVVLHGLLLISFLNNILREFNFHDILPNYFIPPVGIVVACVSGKMFDFPIVREVIFYLGFISFMIILPPILIRLAMGDIPVPERPTLAILAAPASLCLAGYLSLDIIPNPIFLSILVPSSIAMTLSVFVMLFKLLRIPFSPGYSAYTFPLVISASGMLKYAEYLSKSGIVWVGYVKLFGIIELYIAALVVFYVVIRYLYFYLIADKKLSFNER</sequence>
<reference evidence="6" key="1">
    <citation type="journal article" date="2015" name="Nature">
        <title>Complex archaea that bridge the gap between prokaryotes and eukaryotes.</title>
        <authorList>
            <person name="Spang A."/>
            <person name="Saw J.H."/>
            <person name="Jorgensen S.L."/>
            <person name="Zaremba-Niedzwiedzka K."/>
            <person name="Martijn J."/>
            <person name="Lind A.E."/>
            <person name="van Eijk R."/>
            <person name="Schleper C."/>
            <person name="Guy L."/>
            <person name="Ettema T.J."/>
        </authorList>
    </citation>
    <scope>NUCLEOTIDE SEQUENCE</scope>
</reference>
<evidence type="ECO:0000256" key="1">
    <source>
        <dbReference type="ARBA" id="ARBA00004141"/>
    </source>
</evidence>
<evidence type="ECO:0000256" key="4">
    <source>
        <dbReference type="ARBA" id="ARBA00023136"/>
    </source>
</evidence>
<proteinExistence type="predicted"/>
<dbReference type="InterPro" id="IPR038665">
    <property type="entry name" value="Voltage-dep_anion_channel_sf"/>
</dbReference>
<feature type="transmembrane region" description="Helical" evidence="5">
    <location>
        <begin position="96"/>
        <end position="118"/>
    </location>
</feature>
<feature type="transmembrane region" description="Helical" evidence="5">
    <location>
        <begin position="282"/>
        <end position="305"/>
    </location>
</feature>
<feature type="transmembrane region" description="Helical" evidence="5">
    <location>
        <begin position="211"/>
        <end position="232"/>
    </location>
</feature>
<comment type="subcellular location">
    <subcellularLocation>
        <location evidence="1">Membrane</location>
        <topology evidence="1">Multi-pass membrane protein</topology>
    </subcellularLocation>
</comment>
<evidence type="ECO:0000256" key="3">
    <source>
        <dbReference type="ARBA" id="ARBA00022989"/>
    </source>
</evidence>
<dbReference type="InterPro" id="IPR004695">
    <property type="entry name" value="SLAC1/Mae1/Ssu1/TehA"/>
</dbReference>
<accession>A0A0F9KC60</accession>
<dbReference type="PANTHER" id="PTHR37955">
    <property type="entry name" value="TELLURITE RESISTANCE PROTEIN TEHA"/>
    <property type="match status" value="1"/>
</dbReference>
<feature type="transmembrane region" description="Helical" evidence="5">
    <location>
        <begin position="244"/>
        <end position="262"/>
    </location>
</feature>
<evidence type="ECO:0000256" key="2">
    <source>
        <dbReference type="ARBA" id="ARBA00022692"/>
    </source>
</evidence>
<dbReference type="EMBL" id="LAZR01008318">
    <property type="protein sequence ID" value="KKM79543.1"/>
    <property type="molecule type" value="Genomic_DNA"/>
</dbReference>
<keyword evidence="4 5" id="KW-0472">Membrane</keyword>
<keyword evidence="2 5" id="KW-0812">Transmembrane</keyword>
<dbReference type="Gene3D" id="1.50.10.150">
    <property type="entry name" value="Voltage-dependent anion channel"/>
    <property type="match status" value="1"/>
</dbReference>
<dbReference type="InterPro" id="IPR052951">
    <property type="entry name" value="Tellurite_res_ion_channel"/>
</dbReference>
<evidence type="ECO:0000313" key="6">
    <source>
        <dbReference type="EMBL" id="KKM79543.1"/>
    </source>
</evidence>
<dbReference type="PANTHER" id="PTHR37955:SF1">
    <property type="entry name" value="DEP DOMAIN-CONTAINING PROTEIN"/>
    <property type="match status" value="1"/>
</dbReference>
<feature type="transmembrane region" description="Helical" evidence="5">
    <location>
        <begin position="67"/>
        <end position="90"/>
    </location>
</feature>
<evidence type="ECO:0000256" key="5">
    <source>
        <dbReference type="SAM" id="Phobius"/>
    </source>
</evidence>